<dbReference type="HOGENOM" id="CLU_040077_0_0_1"/>
<dbReference type="PROSITE" id="PS51397">
    <property type="entry name" value="WLM"/>
    <property type="match status" value="1"/>
</dbReference>
<organism evidence="3 4">
    <name type="scientific">Serendipita indica (strain DSM 11827)</name>
    <name type="common">Root endophyte fungus</name>
    <name type="synonym">Piriformospora indica</name>
    <dbReference type="NCBI Taxonomy" id="1109443"/>
    <lineage>
        <taxon>Eukaryota</taxon>
        <taxon>Fungi</taxon>
        <taxon>Dikarya</taxon>
        <taxon>Basidiomycota</taxon>
        <taxon>Agaricomycotina</taxon>
        <taxon>Agaricomycetes</taxon>
        <taxon>Sebacinales</taxon>
        <taxon>Serendipitaceae</taxon>
        <taxon>Serendipita</taxon>
    </lineage>
</organism>
<sequence length="380" mass="42259">MNPNPHINFITALNTEQNADVALKILRAVAAQLRPVMKKHGLEINSFEEVHRVNDAEILCLTDDLKYEHNSVFLGRNWNAGETLSHIKNMHHGPSFWKFYRELKAEVAVLQRAKYFGDGFWSSGKMLIDGVEQDRMRETDDFPEYLCGGAHTMPPPRRGQGRKRVARKQAGPSLHTGTQTTRKVKPGSRVRSHNAFKGDGKALNADEDEETRAKLGTGFRKQAGSKKARDIRAAAIEARLNQSKNITAPKGPQEPPSDSETEDEEDYVRIDETDADRRRLMDESVKMSDMSNLKSQSLLTDHWKKGPISSAMGVPLVDLSDEEGEDVIGKGDAVETVLRLGLLEMESGTEMNGGLTLETKTEGRSTEGSSREWACGVCTL</sequence>
<dbReference type="GO" id="GO:0005634">
    <property type="term" value="C:nucleus"/>
    <property type="evidence" value="ECO:0007669"/>
    <property type="project" value="TreeGrafter"/>
</dbReference>
<dbReference type="eggNOG" id="KOG4842">
    <property type="taxonomic scope" value="Eukaryota"/>
</dbReference>
<evidence type="ECO:0000313" key="3">
    <source>
        <dbReference type="EMBL" id="CCA71592.1"/>
    </source>
</evidence>
<dbReference type="OMA" id="WICKICT"/>
<evidence type="ECO:0000256" key="1">
    <source>
        <dbReference type="SAM" id="MobiDB-lite"/>
    </source>
</evidence>
<dbReference type="PANTHER" id="PTHR46622">
    <property type="entry name" value="DNA-DEPENDENT METALLOPROTEASE WSS1"/>
    <property type="match status" value="1"/>
</dbReference>
<feature type="compositionally biased region" description="Acidic residues" evidence="1">
    <location>
        <begin position="257"/>
        <end position="266"/>
    </location>
</feature>
<dbReference type="InParanoid" id="G4TJU3"/>
<accession>G4TJU3</accession>
<keyword evidence="4" id="KW-1185">Reference proteome</keyword>
<dbReference type="InterPro" id="IPR053000">
    <property type="entry name" value="WSS1-like_metalloprotease"/>
</dbReference>
<dbReference type="AlphaFoldDB" id="G4TJU3"/>
<gene>
    <name evidence="3" type="ORF">PIIN_05529</name>
</gene>
<dbReference type="STRING" id="1109443.G4TJU3"/>
<dbReference type="GO" id="GO:0006281">
    <property type="term" value="P:DNA repair"/>
    <property type="evidence" value="ECO:0007669"/>
    <property type="project" value="TreeGrafter"/>
</dbReference>
<evidence type="ECO:0000313" key="4">
    <source>
        <dbReference type="Proteomes" id="UP000007148"/>
    </source>
</evidence>
<evidence type="ECO:0000259" key="2">
    <source>
        <dbReference type="PROSITE" id="PS51397"/>
    </source>
</evidence>
<feature type="region of interest" description="Disordered" evidence="1">
    <location>
        <begin position="147"/>
        <end position="272"/>
    </location>
</feature>
<feature type="compositionally biased region" description="Basic residues" evidence="1">
    <location>
        <begin position="182"/>
        <end position="194"/>
    </location>
</feature>
<dbReference type="InterPro" id="IPR013536">
    <property type="entry name" value="WLM_dom"/>
</dbReference>
<reference evidence="3 4" key="1">
    <citation type="journal article" date="2011" name="PLoS Pathog.">
        <title>Endophytic Life Strategies Decoded by Genome and Transcriptome Analyses of the Mutualistic Root Symbiont Piriformospora indica.</title>
        <authorList>
            <person name="Zuccaro A."/>
            <person name="Lahrmann U."/>
            <person name="Guldener U."/>
            <person name="Langen G."/>
            <person name="Pfiffi S."/>
            <person name="Biedenkopf D."/>
            <person name="Wong P."/>
            <person name="Samans B."/>
            <person name="Grimm C."/>
            <person name="Basiewicz M."/>
            <person name="Murat C."/>
            <person name="Martin F."/>
            <person name="Kogel K.H."/>
        </authorList>
    </citation>
    <scope>NUCLEOTIDE SEQUENCE [LARGE SCALE GENOMIC DNA]</scope>
    <source>
        <strain evidence="3 4">DSM 11827</strain>
    </source>
</reference>
<protein>
    <recommendedName>
        <fullName evidence="2">WLM domain-containing protein</fullName>
    </recommendedName>
</protein>
<dbReference type="GO" id="GO:0008237">
    <property type="term" value="F:metallopeptidase activity"/>
    <property type="evidence" value="ECO:0007669"/>
    <property type="project" value="TreeGrafter"/>
</dbReference>
<feature type="domain" description="WLM" evidence="2">
    <location>
        <begin position="1"/>
        <end position="241"/>
    </location>
</feature>
<proteinExistence type="predicted"/>
<dbReference type="PANTHER" id="PTHR46622:SF1">
    <property type="entry name" value="DNA-DEPENDENT METALLOPROTEASE WSS1"/>
    <property type="match status" value="1"/>
</dbReference>
<dbReference type="Proteomes" id="UP000007148">
    <property type="component" value="Unassembled WGS sequence"/>
</dbReference>
<name>G4TJU3_SERID</name>
<dbReference type="OrthoDB" id="447842at2759"/>
<dbReference type="EMBL" id="CAFZ01000126">
    <property type="protein sequence ID" value="CCA71592.1"/>
    <property type="molecule type" value="Genomic_DNA"/>
</dbReference>
<comment type="caution">
    <text evidence="3">The sequence shown here is derived from an EMBL/GenBank/DDBJ whole genome shotgun (WGS) entry which is preliminary data.</text>
</comment>
<dbReference type="Pfam" id="PF08325">
    <property type="entry name" value="WLM"/>
    <property type="match status" value="1"/>
</dbReference>